<proteinExistence type="predicted"/>
<reference evidence="1 2" key="1">
    <citation type="submission" date="2015-12" db="EMBL/GenBank/DDBJ databases">
        <title>Amycolatopsis regifaucium genome sequencing and assembly.</title>
        <authorList>
            <person name="Mayilraj S."/>
        </authorList>
    </citation>
    <scope>NUCLEOTIDE SEQUENCE [LARGE SCALE GENOMIC DNA]</scope>
    <source>
        <strain evidence="1 2">GY080</strain>
    </source>
</reference>
<dbReference type="OrthoDB" id="193997at2"/>
<name>A0A154MPA3_9PSEU</name>
<evidence type="ECO:0000313" key="2">
    <source>
        <dbReference type="Proteomes" id="UP000076321"/>
    </source>
</evidence>
<evidence type="ECO:0000313" key="1">
    <source>
        <dbReference type="EMBL" id="KZB86124.1"/>
    </source>
</evidence>
<dbReference type="AlphaFoldDB" id="A0A154MPA3"/>
<organism evidence="1 2">
    <name type="scientific">Amycolatopsis regifaucium</name>
    <dbReference type="NCBI Taxonomy" id="546365"/>
    <lineage>
        <taxon>Bacteria</taxon>
        <taxon>Bacillati</taxon>
        <taxon>Actinomycetota</taxon>
        <taxon>Actinomycetes</taxon>
        <taxon>Pseudonocardiales</taxon>
        <taxon>Pseudonocardiaceae</taxon>
        <taxon>Amycolatopsis</taxon>
    </lineage>
</organism>
<dbReference type="EMBL" id="LQCI01000009">
    <property type="protein sequence ID" value="KZB86124.1"/>
    <property type="molecule type" value="Genomic_DNA"/>
</dbReference>
<comment type="caution">
    <text evidence="1">The sequence shown here is derived from an EMBL/GenBank/DDBJ whole genome shotgun (WGS) entry which is preliminary data.</text>
</comment>
<dbReference type="SUPFAM" id="SSF52540">
    <property type="entry name" value="P-loop containing nucleoside triphosphate hydrolases"/>
    <property type="match status" value="1"/>
</dbReference>
<dbReference type="Proteomes" id="UP000076321">
    <property type="component" value="Unassembled WGS sequence"/>
</dbReference>
<gene>
    <name evidence="1" type="ORF">AVL48_28485</name>
</gene>
<dbReference type="RefSeq" id="WP_061982518.1">
    <property type="nucleotide sequence ID" value="NZ_FOPQ01000006.1"/>
</dbReference>
<sequence>MDLVVIFGPPAVGKMSVGDELCKLTGFKLFHNHMAVEPVLGIFPFGSPPFGRLVNEFRRRVIEEAADADLPGLVFTYVWGLELPEDTELIGSYVELVRARGGRTRFVELSADLDERLHRNTTESRLDRKPSKRDLAFSRANLLELDRDYVMNTSETRRVHAQDLIERHDHVRIDNTRLSAAETAALILRTMPQ</sequence>
<evidence type="ECO:0008006" key="3">
    <source>
        <dbReference type="Google" id="ProtNLM"/>
    </source>
</evidence>
<dbReference type="InterPro" id="IPR027417">
    <property type="entry name" value="P-loop_NTPase"/>
</dbReference>
<accession>A0A154MPA3</accession>
<dbReference type="Gene3D" id="3.40.50.300">
    <property type="entry name" value="P-loop containing nucleotide triphosphate hydrolases"/>
    <property type="match status" value="1"/>
</dbReference>
<protein>
    <recommendedName>
        <fullName evidence="3">Shikimate kinase</fullName>
    </recommendedName>
</protein>